<reference evidence="1" key="1">
    <citation type="submission" date="2014-11" db="EMBL/GenBank/DDBJ databases">
        <authorList>
            <person name="Amaro Gonzalez C."/>
        </authorList>
    </citation>
    <scope>NUCLEOTIDE SEQUENCE</scope>
</reference>
<organism evidence="1">
    <name type="scientific">Anguilla anguilla</name>
    <name type="common">European freshwater eel</name>
    <name type="synonym">Muraena anguilla</name>
    <dbReference type="NCBI Taxonomy" id="7936"/>
    <lineage>
        <taxon>Eukaryota</taxon>
        <taxon>Metazoa</taxon>
        <taxon>Chordata</taxon>
        <taxon>Craniata</taxon>
        <taxon>Vertebrata</taxon>
        <taxon>Euteleostomi</taxon>
        <taxon>Actinopterygii</taxon>
        <taxon>Neopterygii</taxon>
        <taxon>Teleostei</taxon>
        <taxon>Anguilliformes</taxon>
        <taxon>Anguillidae</taxon>
        <taxon>Anguilla</taxon>
    </lineage>
</organism>
<dbReference type="AlphaFoldDB" id="A0A0E9U2V5"/>
<name>A0A0E9U2V5_ANGAN</name>
<reference evidence="1" key="2">
    <citation type="journal article" date="2015" name="Fish Shellfish Immunol.">
        <title>Early steps in the European eel (Anguilla anguilla)-Vibrio vulnificus interaction in the gills: Role of the RtxA13 toxin.</title>
        <authorList>
            <person name="Callol A."/>
            <person name="Pajuelo D."/>
            <person name="Ebbesson L."/>
            <person name="Teles M."/>
            <person name="MacKenzie S."/>
            <person name="Amaro C."/>
        </authorList>
    </citation>
    <scope>NUCLEOTIDE SEQUENCE</scope>
</reference>
<accession>A0A0E9U2V5</accession>
<sequence>MLHFNEFPETLTGVFN</sequence>
<evidence type="ECO:0000313" key="1">
    <source>
        <dbReference type="EMBL" id="JAH60151.1"/>
    </source>
</evidence>
<proteinExistence type="predicted"/>
<protein>
    <submittedName>
        <fullName evidence="1">Uncharacterized protein</fullName>
    </submittedName>
</protein>
<dbReference type="EMBL" id="GBXM01048426">
    <property type="protein sequence ID" value="JAH60151.1"/>
    <property type="molecule type" value="Transcribed_RNA"/>
</dbReference>